<protein>
    <submittedName>
        <fullName evidence="1">Uncharacterized protein</fullName>
    </submittedName>
</protein>
<keyword evidence="2" id="KW-1185">Reference proteome</keyword>
<name>A0AAW1MJX5_POPJA</name>
<accession>A0AAW1MJX5</accession>
<dbReference type="Proteomes" id="UP001458880">
    <property type="component" value="Unassembled WGS sequence"/>
</dbReference>
<gene>
    <name evidence="1" type="ORF">QE152_g6150</name>
</gene>
<evidence type="ECO:0000313" key="1">
    <source>
        <dbReference type="EMBL" id="KAK9746344.1"/>
    </source>
</evidence>
<dbReference type="EMBL" id="JASPKY010000040">
    <property type="protein sequence ID" value="KAK9746344.1"/>
    <property type="molecule type" value="Genomic_DNA"/>
</dbReference>
<organism evidence="1 2">
    <name type="scientific">Popillia japonica</name>
    <name type="common">Japanese beetle</name>
    <dbReference type="NCBI Taxonomy" id="7064"/>
    <lineage>
        <taxon>Eukaryota</taxon>
        <taxon>Metazoa</taxon>
        <taxon>Ecdysozoa</taxon>
        <taxon>Arthropoda</taxon>
        <taxon>Hexapoda</taxon>
        <taxon>Insecta</taxon>
        <taxon>Pterygota</taxon>
        <taxon>Neoptera</taxon>
        <taxon>Endopterygota</taxon>
        <taxon>Coleoptera</taxon>
        <taxon>Polyphaga</taxon>
        <taxon>Scarabaeiformia</taxon>
        <taxon>Scarabaeidae</taxon>
        <taxon>Rutelinae</taxon>
        <taxon>Popillia</taxon>
    </lineage>
</organism>
<dbReference type="AlphaFoldDB" id="A0AAW1MJX5"/>
<comment type="caution">
    <text evidence="1">The sequence shown here is derived from an EMBL/GenBank/DDBJ whole genome shotgun (WGS) entry which is preliminary data.</text>
</comment>
<sequence length="183" mass="21292">MQPATTELEISKDPKVKSFAQWFLTRKDGATEKVITEPKAVVVKKRFLYVIQTSDLLNSSYFSSSFLHVAGSKRWITREVKKSSQALQDLFVLQKPTPELKNLYISAKKRHRDLTKNTKRSFYDNIINNAAKKSSAMWKVMRWNTNSQKQFSNITSKVMSWSPILLKLRIALRYSSKYTFCHC</sequence>
<evidence type="ECO:0000313" key="2">
    <source>
        <dbReference type="Proteomes" id="UP001458880"/>
    </source>
</evidence>
<proteinExistence type="predicted"/>
<reference evidence="1 2" key="1">
    <citation type="journal article" date="2024" name="BMC Genomics">
        <title>De novo assembly and annotation of Popillia japonica's genome with initial clues to its potential as an invasive pest.</title>
        <authorList>
            <person name="Cucini C."/>
            <person name="Boschi S."/>
            <person name="Funari R."/>
            <person name="Cardaioli E."/>
            <person name="Iannotti N."/>
            <person name="Marturano G."/>
            <person name="Paoli F."/>
            <person name="Bruttini M."/>
            <person name="Carapelli A."/>
            <person name="Frati F."/>
            <person name="Nardi F."/>
        </authorList>
    </citation>
    <scope>NUCLEOTIDE SEQUENCE [LARGE SCALE GENOMIC DNA]</scope>
    <source>
        <strain evidence="1">DMR45628</strain>
    </source>
</reference>